<dbReference type="InterPro" id="IPR004780">
    <property type="entry name" value="SRP"/>
</dbReference>
<dbReference type="Pfam" id="PF02881">
    <property type="entry name" value="SRP54_N"/>
    <property type="match status" value="1"/>
</dbReference>
<keyword evidence="7" id="KW-0687">Ribonucleoprotein</keyword>
<dbReference type="AlphaFoldDB" id="A0A381ZQE0"/>
<evidence type="ECO:0000256" key="7">
    <source>
        <dbReference type="ARBA" id="ARBA00023274"/>
    </source>
</evidence>
<evidence type="ECO:0000256" key="5">
    <source>
        <dbReference type="ARBA" id="ARBA00023134"/>
    </source>
</evidence>
<dbReference type="InterPro" id="IPR042101">
    <property type="entry name" value="SRP54_N_sf"/>
</dbReference>
<dbReference type="GO" id="GO:0008312">
    <property type="term" value="F:7S RNA binding"/>
    <property type="evidence" value="ECO:0007669"/>
    <property type="project" value="InterPro"/>
</dbReference>
<evidence type="ECO:0000256" key="3">
    <source>
        <dbReference type="ARBA" id="ARBA00022801"/>
    </source>
</evidence>
<dbReference type="EMBL" id="UINC01022082">
    <property type="protein sequence ID" value="SVA90977.1"/>
    <property type="molecule type" value="Genomic_DNA"/>
</dbReference>
<sequence>MFDALSDKLQKTFRNLRGLGKISETNVAESLREVRMALLDADVNFKVAKQFIARVKDKALGEEVIASIQPGQQIVKIINDEMIGLLGTERSNLDLPRGFDQPLSLMMCGLHGSGKTTSSGKLARLLATEGRKPLLVGADVYRPAAMDQIETLAKQLDLPCFLMRDEQDILKIADGAMAKAKADGIDVVIFDTAGRLQIDEPLVQELVRLRDRVQPREILLVLDGATGQEAVSVATHFDEALGITGAILTKLDGDARGGAALSFREVTGKPIKYAGIGEKLDDFEPFHPDRMASRILGMGDVVSLVEKAAEVVDEETARKLEERMKKGQFTLEDFLDQLRQIKKLGSLESIVEMLPGGGSEIKGSDLGKSEKEFRHMEAMICSMTPQERRTPVILNARRRRRIAAGSGTTVAALNGLLKRFGQMQKMMKKMGKFQKMMTKMGGGMGAMPGMGKLLGR</sequence>
<dbReference type="Pfam" id="PF00448">
    <property type="entry name" value="SRP54"/>
    <property type="match status" value="1"/>
</dbReference>
<dbReference type="InterPro" id="IPR022941">
    <property type="entry name" value="SRP54"/>
</dbReference>
<dbReference type="GO" id="GO:0003924">
    <property type="term" value="F:GTPase activity"/>
    <property type="evidence" value="ECO:0007669"/>
    <property type="project" value="InterPro"/>
</dbReference>
<dbReference type="PANTHER" id="PTHR11564">
    <property type="entry name" value="SIGNAL RECOGNITION PARTICLE 54K PROTEIN SRP54"/>
    <property type="match status" value="1"/>
</dbReference>
<dbReference type="HAMAP" id="MF_00306">
    <property type="entry name" value="SRP54"/>
    <property type="match status" value="1"/>
</dbReference>
<evidence type="ECO:0000256" key="1">
    <source>
        <dbReference type="ARBA" id="ARBA00005450"/>
    </source>
</evidence>
<accession>A0A381ZQE0</accession>
<feature type="domain" description="SRP54-type proteins GTP-binding" evidence="9">
    <location>
        <begin position="270"/>
        <end position="283"/>
    </location>
</feature>
<dbReference type="PANTHER" id="PTHR11564:SF5">
    <property type="entry name" value="SIGNAL RECOGNITION PARTICLE SUBUNIT SRP54"/>
    <property type="match status" value="1"/>
</dbReference>
<dbReference type="Gene3D" id="1.10.260.30">
    <property type="entry name" value="Signal recognition particle, SRP54 subunit, M-domain"/>
    <property type="match status" value="1"/>
</dbReference>
<keyword evidence="5" id="KW-0342">GTP-binding</keyword>
<reference evidence="10" key="1">
    <citation type="submission" date="2018-05" db="EMBL/GenBank/DDBJ databases">
        <authorList>
            <person name="Lanie J.A."/>
            <person name="Ng W.-L."/>
            <person name="Kazmierczak K.M."/>
            <person name="Andrzejewski T.M."/>
            <person name="Davidsen T.M."/>
            <person name="Wayne K.J."/>
            <person name="Tettelin H."/>
            <person name="Glass J.I."/>
            <person name="Rusch D."/>
            <person name="Podicherti R."/>
            <person name="Tsui H.-C.T."/>
            <person name="Winkler M.E."/>
        </authorList>
    </citation>
    <scope>NUCLEOTIDE SEQUENCE</scope>
</reference>
<dbReference type="NCBIfam" id="TIGR00959">
    <property type="entry name" value="ffh"/>
    <property type="match status" value="1"/>
</dbReference>
<gene>
    <name evidence="10" type="ORF">METZ01_LOCUS143831</name>
</gene>
<evidence type="ECO:0000256" key="4">
    <source>
        <dbReference type="ARBA" id="ARBA00022884"/>
    </source>
</evidence>
<keyword evidence="4" id="KW-0694">RNA-binding</keyword>
<dbReference type="CDD" id="cd18539">
    <property type="entry name" value="SRP_G"/>
    <property type="match status" value="1"/>
</dbReference>
<dbReference type="SUPFAM" id="SSF47446">
    <property type="entry name" value="Signal peptide-binding domain"/>
    <property type="match status" value="1"/>
</dbReference>
<comment type="similarity">
    <text evidence="1">Belongs to the GTP-binding SRP family. SRP54 subfamily.</text>
</comment>
<evidence type="ECO:0000259" key="9">
    <source>
        <dbReference type="PROSITE" id="PS00300"/>
    </source>
</evidence>
<dbReference type="InterPro" id="IPR036891">
    <property type="entry name" value="Signal_recog_part_SRP54_M_sf"/>
</dbReference>
<keyword evidence="3" id="KW-0378">Hydrolase</keyword>
<dbReference type="SUPFAM" id="SSF52540">
    <property type="entry name" value="P-loop containing nucleoside triphosphate hydrolases"/>
    <property type="match status" value="1"/>
</dbReference>
<dbReference type="EC" id="3.6.5.4" evidence="8"/>
<dbReference type="GO" id="GO:0005786">
    <property type="term" value="C:signal recognition particle, endoplasmic reticulum targeting"/>
    <property type="evidence" value="ECO:0007669"/>
    <property type="project" value="UniProtKB-KW"/>
</dbReference>
<dbReference type="Pfam" id="PF02978">
    <property type="entry name" value="SRP_SPB"/>
    <property type="match status" value="1"/>
</dbReference>
<dbReference type="SMART" id="SM00382">
    <property type="entry name" value="AAA"/>
    <property type="match status" value="1"/>
</dbReference>
<protein>
    <recommendedName>
        <fullName evidence="8">signal-recognition-particle GTPase</fullName>
        <ecNumber evidence="8">3.6.5.4</ecNumber>
    </recommendedName>
</protein>
<evidence type="ECO:0000256" key="6">
    <source>
        <dbReference type="ARBA" id="ARBA00023135"/>
    </source>
</evidence>
<evidence type="ECO:0000313" key="10">
    <source>
        <dbReference type="EMBL" id="SVA90977.1"/>
    </source>
</evidence>
<evidence type="ECO:0000256" key="8">
    <source>
        <dbReference type="ARBA" id="ARBA00035672"/>
    </source>
</evidence>
<keyword evidence="2" id="KW-0547">Nucleotide-binding</keyword>
<dbReference type="InterPro" id="IPR027417">
    <property type="entry name" value="P-loop_NTPase"/>
</dbReference>
<dbReference type="InterPro" id="IPR003593">
    <property type="entry name" value="AAA+_ATPase"/>
</dbReference>
<name>A0A381ZQE0_9ZZZZ</name>
<dbReference type="Gene3D" id="3.40.50.300">
    <property type="entry name" value="P-loop containing nucleotide triphosphate hydrolases"/>
    <property type="match status" value="1"/>
</dbReference>
<dbReference type="InterPro" id="IPR013822">
    <property type="entry name" value="Signal_recog_particl_SRP54_hlx"/>
</dbReference>
<dbReference type="GO" id="GO:0006614">
    <property type="term" value="P:SRP-dependent cotranslational protein targeting to membrane"/>
    <property type="evidence" value="ECO:0007669"/>
    <property type="project" value="InterPro"/>
</dbReference>
<dbReference type="SMART" id="SM00963">
    <property type="entry name" value="SRP54_N"/>
    <property type="match status" value="1"/>
</dbReference>
<dbReference type="PROSITE" id="PS00300">
    <property type="entry name" value="SRP54"/>
    <property type="match status" value="1"/>
</dbReference>
<dbReference type="GO" id="GO:0005525">
    <property type="term" value="F:GTP binding"/>
    <property type="evidence" value="ECO:0007669"/>
    <property type="project" value="UniProtKB-KW"/>
</dbReference>
<proteinExistence type="inferred from homology"/>
<dbReference type="InterPro" id="IPR000897">
    <property type="entry name" value="SRP54_GTPase_dom"/>
</dbReference>
<organism evidence="10">
    <name type="scientific">marine metagenome</name>
    <dbReference type="NCBI Taxonomy" id="408172"/>
    <lineage>
        <taxon>unclassified sequences</taxon>
        <taxon>metagenomes</taxon>
        <taxon>ecological metagenomes</taxon>
    </lineage>
</organism>
<evidence type="ECO:0000256" key="2">
    <source>
        <dbReference type="ARBA" id="ARBA00022741"/>
    </source>
</evidence>
<dbReference type="SMART" id="SM00962">
    <property type="entry name" value="SRP54"/>
    <property type="match status" value="1"/>
</dbReference>
<dbReference type="Gene3D" id="1.20.120.140">
    <property type="entry name" value="Signal recognition particle SRP54, nucleotide-binding domain"/>
    <property type="match status" value="1"/>
</dbReference>
<dbReference type="InterPro" id="IPR004125">
    <property type="entry name" value="Signal_recog_particle_SRP54_M"/>
</dbReference>
<keyword evidence="6" id="KW-0733">Signal recognition particle</keyword>